<evidence type="ECO:0000313" key="2">
    <source>
        <dbReference type="Proteomes" id="UP001187343"/>
    </source>
</evidence>
<proteinExistence type="predicted"/>
<evidence type="ECO:0000313" key="1">
    <source>
        <dbReference type="EMBL" id="KAK2874448.1"/>
    </source>
</evidence>
<name>A0AA88P784_9TELE</name>
<dbReference type="EMBL" id="JAUYZG010000021">
    <property type="protein sequence ID" value="KAK2874448.1"/>
    <property type="molecule type" value="Genomic_DNA"/>
</dbReference>
<protein>
    <submittedName>
        <fullName evidence="1">Uncharacterized protein</fullName>
    </submittedName>
</protein>
<reference evidence="1" key="1">
    <citation type="submission" date="2023-08" db="EMBL/GenBank/DDBJ databases">
        <title>Chromosome-level Genome Assembly of mud carp (Cirrhinus molitorella).</title>
        <authorList>
            <person name="Liu H."/>
        </authorList>
    </citation>
    <scope>NUCLEOTIDE SEQUENCE</scope>
    <source>
        <strain evidence="1">Prfri</strain>
        <tissue evidence="1">Muscle</tissue>
    </source>
</reference>
<comment type="caution">
    <text evidence="1">The sequence shown here is derived from an EMBL/GenBank/DDBJ whole genome shotgun (WGS) entry which is preliminary data.</text>
</comment>
<dbReference type="Proteomes" id="UP001187343">
    <property type="component" value="Unassembled WGS sequence"/>
</dbReference>
<keyword evidence="2" id="KW-1185">Reference proteome</keyword>
<sequence>MNFIFYTFLAYFYLGSQIFLLHTLLVQPAHSHPQPCHILARIGHTVRLGALLPPRQSVRVRAALHRALSGLAESGNNFLPYNLSLDVVAREAPSGDPESLFSLGRLRAFGCRLPGVLTEAVLNWGSSDPVAVIDCQDKGADDRCL</sequence>
<gene>
    <name evidence="1" type="ORF">Q8A67_021601</name>
</gene>
<organism evidence="1 2">
    <name type="scientific">Cirrhinus molitorella</name>
    <name type="common">mud carp</name>
    <dbReference type="NCBI Taxonomy" id="172907"/>
    <lineage>
        <taxon>Eukaryota</taxon>
        <taxon>Metazoa</taxon>
        <taxon>Chordata</taxon>
        <taxon>Craniata</taxon>
        <taxon>Vertebrata</taxon>
        <taxon>Euteleostomi</taxon>
        <taxon>Actinopterygii</taxon>
        <taxon>Neopterygii</taxon>
        <taxon>Teleostei</taxon>
        <taxon>Ostariophysi</taxon>
        <taxon>Cypriniformes</taxon>
        <taxon>Cyprinidae</taxon>
        <taxon>Labeoninae</taxon>
        <taxon>Labeonini</taxon>
        <taxon>Cirrhinus</taxon>
    </lineage>
</organism>
<dbReference type="AlphaFoldDB" id="A0AA88P784"/>
<accession>A0AA88P784</accession>